<organism evidence="4 5">
    <name type="scientific">Saltatorellus ferox</name>
    <dbReference type="NCBI Taxonomy" id="2528018"/>
    <lineage>
        <taxon>Bacteria</taxon>
        <taxon>Pseudomonadati</taxon>
        <taxon>Planctomycetota</taxon>
        <taxon>Planctomycetia</taxon>
        <taxon>Planctomycetia incertae sedis</taxon>
        <taxon>Saltatorellus</taxon>
    </lineage>
</organism>
<dbReference type="SUPFAM" id="SSF48239">
    <property type="entry name" value="Terpenoid cyclases/Protein prenyltransferases"/>
    <property type="match status" value="1"/>
</dbReference>
<dbReference type="InterPro" id="IPR041246">
    <property type="entry name" value="Bact_MG10"/>
</dbReference>
<dbReference type="InterPro" id="IPR021868">
    <property type="entry name" value="Alpha_2_Macroglob_MG3"/>
</dbReference>
<dbReference type="EMBL" id="CP036434">
    <property type="protein sequence ID" value="QDV06229.1"/>
    <property type="molecule type" value="Genomic_DNA"/>
</dbReference>
<dbReference type="InterPro" id="IPR051802">
    <property type="entry name" value="YfhM-like"/>
</dbReference>
<dbReference type="Pfam" id="PF07703">
    <property type="entry name" value="A2M_BRD"/>
    <property type="match status" value="1"/>
</dbReference>
<dbReference type="Pfam" id="PF01835">
    <property type="entry name" value="MG2"/>
    <property type="match status" value="1"/>
</dbReference>
<accession>A0A518EQ70</accession>
<dbReference type="Pfam" id="PF17973">
    <property type="entry name" value="bMG10"/>
    <property type="match status" value="1"/>
</dbReference>
<comment type="similarity">
    <text evidence="1">Belongs to the protease inhibitor I39 (alpha-2-macroglobulin) family. Bacterial alpha-2-macroglobulin subfamily.</text>
</comment>
<feature type="domain" description="Alpha-2-macroglobulin bait region" evidence="2">
    <location>
        <begin position="975"/>
        <end position="1117"/>
    </location>
</feature>
<dbReference type="InterPro" id="IPR008930">
    <property type="entry name" value="Terpenoid_cyclase/PrenylTrfase"/>
</dbReference>
<evidence type="ECO:0000313" key="4">
    <source>
        <dbReference type="EMBL" id="QDV06229.1"/>
    </source>
</evidence>
<protein>
    <submittedName>
        <fullName evidence="4">MG2 domain protein</fullName>
    </submittedName>
</protein>
<dbReference type="Proteomes" id="UP000320390">
    <property type="component" value="Chromosome"/>
</dbReference>
<evidence type="ECO:0000259" key="2">
    <source>
        <dbReference type="SMART" id="SM01359"/>
    </source>
</evidence>
<dbReference type="PANTHER" id="PTHR40094">
    <property type="entry name" value="ALPHA-2-MACROGLOBULIN HOMOLOG"/>
    <property type="match status" value="1"/>
</dbReference>
<name>A0A518EQ70_9BACT</name>
<dbReference type="OrthoDB" id="9767116at2"/>
<dbReference type="Gene3D" id="2.60.40.1930">
    <property type="match status" value="1"/>
</dbReference>
<dbReference type="PANTHER" id="PTHR40094:SF1">
    <property type="entry name" value="UBIQUITIN DOMAIN-CONTAINING PROTEIN"/>
    <property type="match status" value="1"/>
</dbReference>
<dbReference type="Pfam" id="PF00207">
    <property type="entry name" value="A2M"/>
    <property type="match status" value="1"/>
</dbReference>
<dbReference type="RefSeq" id="WP_145196226.1">
    <property type="nucleotide sequence ID" value="NZ_CP036434.1"/>
</dbReference>
<dbReference type="InterPro" id="IPR011625">
    <property type="entry name" value="A2M_N_BRD"/>
</dbReference>
<evidence type="ECO:0000313" key="5">
    <source>
        <dbReference type="Proteomes" id="UP000320390"/>
    </source>
</evidence>
<keyword evidence="5" id="KW-1185">Reference proteome</keyword>
<sequence length="1867" mass="200636">MGRTPFRAAPRSTFVAAFAALLVLNAAGWKLYGERSSTVLAAAATEGDFGTTDTISASGQPFVTLAAALPTRDVGQADRLIVALGGTAEVDPNSADDEPLPDLLDPPFTVEPFLDGRWEWESRTRLAFLLDEPLGECKEVRMRPTAALEKLLGRAVDPKFEARWTSAPLEIQAVHVMSVGKDTVTARVTLNAELDPSEVLAALKLTLPGATEALALTPVASLTRNGDGQGSGFHHDFRFPRPDGEATHLEWHFDHPLCHLGESKGLIWRTRRKAPPLLEVPRRFALLRHGERVFSDRDGGRIDFEFSASLEPTADAPEIEVRPLVPHLSVRSSGTRLVVEGDFEAGATYSVTLPENVLASNGETLNAARIVSIEMPRREPQLAIPVWRGTLSPEGHLSLELMATAVDAVRVKATKVLPGNLVEHVRGESRRYTSAQVLSETYRLPGSAAGGPTERHALDLRSLLERDGETLAGVYHLEVSSTESRWISDYASVRISDLGTTARRDAEGLHFWVHSIATGAAVENATITALTVQDQTLGRATTNGDGYAFIACPRTDSSQGAGDGTAPFLAVIETGQDLAYLELESSTWDVPREVACGRTIPGAADVFAYTERNLYRPGDRVYLTGIARSNAGVVHARPVDVTLTRPDGAVMLEETVLPDPGQGLFHLVHTTSQNARTGTWKFAFRDSASGESIGSMTFGVEAFLPARMALTSTSERETAEAAPSSRVVARSLAGTSTEGFEAELSTRWSPLRFTSTRFPLFSFEAESDDRSERRDSSQVALLADGSAAAELPGFRDLAPGLWRASNTWTVTEPGSRSAVANSALKVDTGKEHRGLRIDRVAGLGPDATEATKGAGTGVVGVGEPFHVLGLCVGADDLPMAEEVLYLSVDRIESRYVLDSAGGGLRWTLEKTVTAVASLALEPDPFGVLRAALTCPEAGEYRLTLRGEDAKTATILGFHAAENPDRFQPTQPSERVTLTPEFRAVSPGSSVGFRIESPFDGSALVTAEDGRLRWQQRIQLENGRGEIEIPMADDVRGGLVVSCQVTRPLNSKADTWRPHRAYGWARIETLHHDHQLGVSIAAPERVRPGEMATVTVEAPTSPRAAVHLWAVDEGLRLAGGHRTPDPLEHFLGARAFRGSATDTWSTLLPDVELPASISRIGGDSGLAHEARRRAPEAVRVTPAIVWNEAVRLGDDGRMTTTLRVPDFTGELTWMAVVVDGDRYGSWQEATTVAGEIPIALGLPRFAAPGDQLRVKMAFENTGESAASVRPRLEVTGAGEVIDGPDEGVLTLEPGERHVAWFSIEATRSGRIEGAAWLEGQFADGRAAHERVAIDLPVRSGRPFVTYSSGVSLDASEGRGLSLDLAERLGISAGERGNCELRVSSSAGLSLHPAGAYLSEYPHGCAEQTASRIFAALSLHALRAKSDDESHARTETADRVTRGFLRLASMQVMDGGIGYWPGSRSSSDWATLHVADVIAAARDLGFEVPARLTERLAGYLDAELRSTKSAAERARLVHAAAALGTMHAGWMRRLEEQQASLGRAGRAYLAAALGLAGEKRRALALIESRSEEAEPVTADSFAYLDSLVRTVALELRVLLSIDPYHRGVHERVALLEAERSGSSGRWRNTVDNAAALAALARHAQVFDAGQADWQLAARLSTPEGTSGLDVVEVTSDAESLVAIPAGVSALDFDVTGSGPVFLRLSATGQCSASAPGADRGLRCRRRLFDGQGLELDSRNVRHGDLVFVELTLATDGRSDVRDVAMVDPLPGGLEIETPKLLTEFPWHAAKQQKESDFRATPSGSEDRVEFLDDRVLLYATARTEVRAFRYAARAVALGSFEHGPVQAEAMYAPEVSSVGGSTGQIHVTE</sequence>
<dbReference type="SMART" id="SM01359">
    <property type="entry name" value="A2M_N_2"/>
    <property type="match status" value="1"/>
</dbReference>
<proteinExistence type="inferred from homology"/>
<dbReference type="InterPro" id="IPR002890">
    <property type="entry name" value="MG2"/>
</dbReference>
<gene>
    <name evidence="4" type="ORF">Poly30_17360</name>
</gene>
<dbReference type="Pfam" id="PF11974">
    <property type="entry name" value="bMG3"/>
    <property type="match status" value="1"/>
</dbReference>
<dbReference type="SMART" id="SM01360">
    <property type="entry name" value="A2M"/>
    <property type="match status" value="1"/>
</dbReference>
<feature type="domain" description="Alpha-2-macroglobulin" evidence="3">
    <location>
        <begin position="1184"/>
        <end position="1271"/>
    </location>
</feature>
<evidence type="ECO:0000259" key="3">
    <source>
        <dbReference type="SMART" id="SM01360"/>
    </source>
</evidence>
<dbReference type="InterPro" id="IPR001599">
    <property type="entry name" value="Macroglobln_a2"/>
</dbReference>
<evidence type="ECO:0000256" key="1">
    <source>
        <dbReference type="ARBA" id="ARBA00010556"/>
    </source>
</evidence>
<dbReference type="GO" id="GO:0004866">
    <property type="term" value="F:endopeptidase inhibitor activity"/>
    <property type="evidence" value="ECO:0007669"/>
    <property type="project" value="InterPro"/>
</dbReference>
<reference evidence="4 5" key="1">
    <citation type="submission" date="2019-02" db="EMBL/GenBank/DDBJ databases">
        <title>Deep-cultivation of Planctomycetes and their phenomic and genomic characterization uncovers novel biology.</title>
        <authorList>
            <person name="Wiegand S."/>
            <person name="Jogler M."/>
            <person name="Boedeker C."/>
            <person name="Pinto D."/>
            <person name="Vollmers J."/>
            <person name="Rivas-Marin E."/>
            <person name="Kohn T."/>
            <person name="Peeters S.H."/>
            <person name="Heuer A."/>
            <person name="Rast P."/>
            <person name="Oberbeckmann S."/>
            <person name="Bunk B."/>
            <person name="Jeske O."/>
            <person name="Meyerdierks A."/>
            <person name="Storesund J.E."/>
            <person name="Kallscheuer N."/>
            <person name="Luecker S."/>
            <person name="Lage O.M."/>
            <person name="Pohl T."/>
            <person name="Merkel B.J."/>
            <person name="Hornburger P."/>
            <person name="Mueller R.-W."/>
            <person name="Bruemmer F."/>
            <person name="Labrenz M."/>
            <person name="Spormann A.M."/>
            <person name="Op den Camp H."/>
            <person name="Overmann J."/>
            <person name="Amann R."/>
            <person name="Jetten M.S.M."/>
            <person name="Mascher T."/>
            <person name="Medema M.H."/>
            <person name="Devos D.P."/>
            <person name="Kaster A.-K."/>
            <person name="Ovreas L."/>
            <person name="Rohde M."/>
            <person name="Galperin M.Y."/>
            <person name="Jogler C."/>
        </authorList>
    </citation>
    <scope>NUCLEOTIDE SEQUENCE [LARGE SCALE GENOMIC DNA]</scope>
    <source>
        <strain evidence="4 5">Poly30</strain>
    </source>
</reference>
<dbReference type="Gene3D" id="1.50.10.20">
    <property type="match status" value="1"/>
</dbReference>